<dbReference type="PANTHER" id="PTHR10562">
    <property type="entry name" value="SMALL UBIQUITIN-RELATED MODIFIER"/>
    <property type="match status" value="1"/>
</dbReference>
<dbReference type="EMBL" id="CACTIH010000174">
    <property type="protein sequence ID" value="CAA2956106.1"/>
    <property type="molecule type" value="Genomic_DNA"/>
</dbReference>
<gene>
    <name evidence="2" type="ORF">OLEA9_A024745</name>
</gene>
<reference evidence="2 3" key="1">
    <citation type="submission" date="2019-12" db="EMBL/GenBank/DDBJ databases">
        <authorList>
            <person name="Alioto T."/>
            <person name="Alioto T."/>
            <person name="Gomez Garrido J."/>
        </authorList>
    </citation>
    <scope>NUCLEOTIDE SEQUENCE [LARGE SCALE GENOMIC DNA]</scope>
</reference>
<dbReference type="Gramene" id="OE9A024745T2">
    <property type="protein sequence ID" value="OE9A024745C2"/>
    <property type="gene ID" value="OE9A024745"/>
</dbReference>
<evidence type="ECO:0000259" key="1">
    <source>
        <dbReference type="Pfam" id="PF11976"/>
    </source>
</evidence>
<comment type="caution">
    <text evidence="2">The sequence shown here is derived from an EMBL/GenBank/DDBJ whole genome shotgun (WGS) entry which is preliminary data.</text>
</comment>
<dbReference type="AlphaFoldDB" id="A0A8S0PPE8"/>
<feature type="domain" description="Rad60/SUMO-like" evidence="1">
    <location>
        <begin position="19"/>
        <end position="77"/>
    </location>
</feature>
<dbReference type="SUPFAM" id="SSF54236">
    <property type="entry name" value="Ubiquitin-like"/>
    <property type="match status" value="1"/>
</dbReference>
<evidence type="ECO:0000313" key="3">
    <source>
        <dbReference type="Proteomes" id="UP000594638"/>
    </source>
</evidence>
<dbReference type="InterPro" id="IPR029071">
    <property type="entry name" value="Ubiquitin-like_domsf"/>
</dbReference>
<proteinExistence type="predicted"/>
<name>A0A8S0PPE8_OLEEU</name>
<dbReference type="Proteomes" id="UP000594638">
    <property type="component" value="Unassembled WGS sequence"/>
</dbReference>
<dbReference type="OrthoDB" id="442921at2759"/>
<organism evidence="2 3">
    <name type="scientific">Olea europaea subsp. europaea</name>
    <dbReference type="NCBI Taxonomy" id="158383"/>
    <lineage>
        <taxon>Eukaryota</taxon>
        <taxon>Viridiplantae</taxon>
        <taxon>Streptophyta</taxon>
        <taxon>Embryophyta</taxon>
        <taxon>Tracheophyta</taxon>
        <taxon>Spermatophyta</taxon>
        <taxon>Magnoliopsida</taxon>
        <taxon>eudicotyledons</taxon>
        <taxon>Gunneridae</taxon>
        <taxon>Pentapetalae</taxon>
        <taxon>asterids</taxon>
        <taxon>lamiids</taxon>
        <taxon>Lamiales</taxon>
        <taxon>Oleaceae</taxon>
        <taxon>Oleeae</taxon>
        <taxon>Olea</taxon>
    </lineage>
</organism>
<dbReference type="Pfam" id="PF11976">
    <property type="entry name" value="Rad60-SLD"/>
    <property type="match status" value="1"/>
</dbReference>
<dbReference type="Gene3D" id="3.10.20.90">
    <property type="entry name" value="Phosphatidylinositol 3-kinase Catalytic Subunit, Chain A, domain 1"/>
    <property type="match status" value="1"/>
</dbReference>
<dbReference type="InterPro" id="IPR022617">
    <property type="entry name" value="Rad60/SUMO-like_dom"/>
</dbReference>
<keyword evidence="3" id="KW-1185">Reference proteome</keyword>
<accession>A0A8S0PPE8</accession>
<evidence type="ECO:0000313" key="2">
    <source>
        <dbReference type="EMBL" id="CAA2956106.1"/>
    </source>
</evidence>
<protein>
    <recommendedName>
        <fullName evidence="1">Rad60/SUMO-like domain-containing protein</fullName>
    </recommendedName>
</protein>
<sequence length="100" mass="11435">MANLAQEEGKKPGLNSSFINIGVHSQEADVVFFRIKRTTQLKKLMNAYCDKRDRDIVYFEFLLNGDRIKGEQTPNETWLDFMTQTSVISGFLLTAGNEGW</sequence>